<protein>
    <submittedName>
        <fullName evidence="2">Uncharacterized protein</fullName>
    </submittedName>
</protein>
<organism evidence="2 3">
    <name type="scientific">Zingiber officinale</name>
    <name type="common">Ginger</name>
    <name type="synonym">Amomum zingiber</name>
    <dbReference type="NCBI Taxonomy" id="94328"/>
    <lineage>
        <taxon>Eukaryota</taxon>
        <taxon>Viridiplantae</taxon>
        <taxon>Streptophyta</taxon>
        <taxon>Embryophyta</taxon>
        <taxon>Tracheophyta</taxon>
        <taxon>Spermatophyta</taxon>
        <taxon>Magnoliopsida</taxon>
        <taxon>Liliopsida</taxon>
        <taxon>Zingiberales</taxon>
        <taxon>Zingiberaceae</taxon>
        <taxon>Zingiber</taxon>
    </lineage>
</organism>
<dbReference type="AlphaFoldDB" id="A0A8J5F770"/>
<dbReference type="Proteomes" id="UP000734854">
    <property type="component" value="Unassembled WGS sequence"/>
</dbReference>
<keyword evidence="1" id="KW-1133">Transmembrane helix</keyword>
<gene>
    <name evidence="2" type="ORF">ZIOFF_061067</name>
</gene>
<dbReference type="Pfam" id="PF03140">
    <property type="entry name" value="DUF247"/>
    <property type="match status" value="1"/>
</dbReference>
<accession>A0A8J5F770</accession>
<keyword evidence="3" id="KW-1185">Reference proteome</keyword>
<name>A0A8J5F770_ZINOF</name>
<dbReference type="PANTHER" id="PTHR31170">
    <property type="entry name" value="BNAC04G53230D PROTEIN"/>
    <property type="match status" value="1"/>
</dbReference>
<reference evidence="2 3" key="1">
    <citation type="submission" date="2020-08" db="EMBL/GenBank/DDBJ databases">
        <title>Plant Genome Project.</title>
        <authorList>
            <person name="Zhang R.-G."/>
        </authorList>
    </citation>
    <scope>NUCLEOTIDE SEQUENCE [LARGE SCALE GENOMIC DNA]</scope>
    <source>
        <tissue evidence="2">Rhizome</tissue>
    </source>
</reference>
<dbReference type="InterPro" id="IPR004158">
    <property type="entry name" value="DUF247_pln"/>
</dbReference>
<evidence type="ECO:0000313" key="3">
    <source>
        <dbReference type="Proteomes" id="UP000734854"/>
    </source>
</evidence>
<keyword evidence="1" id="KW-0812">Transmembrane</keyword>
<dbReference type="Gene3D" id="3.50.50.60">
    <property type="entry name" value="FAD/NAD(P)-binding domain"/>
    <property type="match status" value="1"/>
</dbReference>
<proteinExistence type="predicted"/>
<dbReference type="EMBL" id="JACMSC010000016">
    <property type="protein sequence ID" value="KAG6484272.1"/>
    <property type="molecule type" value="Genomic_DNA"/>
</dbReference>
<dbReference type="InterPro" id="IPR036188">
    <property type="entry name" value="FAD/NAD-bd_sf"/>
</dbReference>
<sequence>MRNSEWVKTLERKLSSMNIDEGEIQEMLGWEIADQGPTIFKVSEILRDVQPNAYEPTIVSLGPYHHDKPQLKAMNKFKWFLLKTWGDSGRCLRDSARVIEENETEARNAYSVQPINMVGNQFAELMLLDCVFVIMILWFWKKKKSGFQLMENKIFKRSWMIVARDMLLLENQLPFFLLETLFHIKFPYRQGKLKKWMVRFFSGFVSNNISLVSVSHDARIHHILHLFYLCIKPPEASGDIVPQPNNIDDLRSLSSVTRLEETGIKFRRKQRATCLLGITFKKGVLEIPQFEVDDNTNILFRNLIAFEQCYNRNSAIVDGSFAAYASYMSCMISTAADVEILQQNKIIIRGIGNNKQVADFFNKLCKEVVVNHGKCYVSQIFKEVNKYSRAERNRWKAGSRGWATELESPRSVGRVTLWSPVTGGVDVLRHSYRSPNRAKRVQSVYFLVVGKLAKGSTCLSFWRLEYVLPCCYSSEHACLLQLQRLVDNYPRGNRELRGSFFNIHGPKDTICWFSPHGIKLKTEDDGRVFPVSNNSSSIVDQRGKEAWKYSFLYQ</sequence>
<evidence type="ECO:0000313" key="2">
    <source>
        <dbReference type="EMBL" id="KAG6484272.1"/>
    </source>
</evidence>
<evidence type="ECO:0000256" key="1">
    <source>
        <dbReference type="SAM" id="Phobius"/>
    </source>
</evidence>
<feature type="transmembrane region" description="Helical" evidence="1">
    <location>
        <begin position="122"/>
        <end position="140"/>
    </location>
</feature>
<keyword evidence="1" id="KW-0472">Membrane</keyword>
<comment type="caution">
    <text evidence="2">The sequence shown here is derived from an EMBL/GenBank/DDBJ whole genome shotgun (WGS) entry which is preliminary data.</text>
</comment>
<dbReference type="PANTHER" id="PTHR31170:SF25">
    <property type="entry name" value="BNAA09G04570D PROTEIN"/>
    <property type="match status" value="1"/>
</dbReference>